<dbReference type="SMART" id="SM00220">
    <property type="entry name" value="S_TKc"/>
    <property type="match status" value="1"/>
</dbReference>
<evidence type="ECO:0008006" key="12">
    <source>
        <dbReference type="Google" id="ProtNLM"/>
    </source>
</evidence>
<dbReference type="GO" id="GO:0035556">
    <property type="term" value="P:intracellular signal transduction"/>
    <property type="evidence" value="ECO:0007669"/>
    <property type="project" value="TreeGrafter"/>
</dbReference>
<gene>
    <name evidence="10" type="ORF">SteCoe_25814</name>
</gene>
<comment type="caution">
    <text evidence="10">The sequence shown here is derived from an EMBL/GenBank/DDBJ whole genome shotgun (WGS) entry which is preliminary data.</text>
</comment>
<evidence type="ECO:0000256" key="7">
    <source>
        <dbReference type="RuleBase" id="RU000304"/>
    </source>
</evidence>
<reference evidence="10 11" key="1">
    <citation type="submission" date="2016-11" db="EMBL/GenBank/DDBJ databases">
        <title>The macronuclear genome of Stentor coeruleus: a giant cell with tiny introns.</title>
        <authorList>
            <person name="Slabodnick M."/>
            <person name="Ruby J.G."/>
            <person name="Reiff S.B."/>
            <person name="Swart E.C."/>
            <person name="Gosai S."/>
            <person name="Prabakaran S."/>
            <person name="Witkowska E."/>
            <person name="Larue G.E."/>
            <person name="Fisher S."/>
            <person name="Freeman R.M."/>
            <person name="Gunawardena J."/>
            <person name="Chu W."/>
            <person name="Stover N.A."/>
            <person name="Gregory B.D."/>
            <person name="Nowacki M."/>
            <person name="Derisi J."/>
            <person name="Roy S.W."/>
            <person name="Marshall W.F."/>
            <person name="Sood P."/>
        </authorList>
    </citation>
    <scope>NUCLEOTIDE SEQUENCE [LARGE SCALE GENOMIC DNA]</scope>
    <source>
        <strain evidence="10">WM001</strain>
    </source>
</reference>
<dbReference type="Pfam" id="PF00069">
    <property type="entry name" value="Pkinase"/>
    <property type="match status" value="1"/>
</dbReference>
<dbReference type="InterPro" id="IPR011009">
    <property type="entry name" value="Kinase-like_dom_sf"/>
</dbReference>
<dbReference type="PANTHER" id="PTHR24346">
    <property type="entry name" value="MAP/MICROTUBULE AFFINITY-REGULATING KINASE"/>
    <property type="match status" value="1"/>
</dbReference>
<dbReference type="InterPro" id="IPR015940">
    <property type="entry name" value="UBA"/>
</dbReference>
<protein>
    <recommendedName>
        <fullName evidence="12">Protein kinase domain-containing protein</fullName>
    </recommendedName>
</protein>
<accession>A0A1R2BEN4</accession>
<keyword evidence="4" id="KW-0418">Kinase</keyword>
<dbReference type="PROSITE" id="PS50011">
    <property type="entry name" value="PROTEIN_KINASE_DOM"/>
    <property type="match status" value="1"/>
</dbReference>
<dbReference type="Gene3D" id="1.10.510.10">
    <property type="entry name" value="Transferase(Phosphotransferase) domain 1"/>
    <property type="match status" value="1"/>
</dbReference>
<evidence type="ECO:0000256" key="4">
    <source>
        <dbReference type="ARBA" id="ARBA00022777"/>
    </source>
</evidence>
<evidence type="ECO:0000313" key="11">
    <source>
        <dbReference type="Proteomes" id="UP000187209"/>
    </source>
</evidence>
<dbReference type="PROSITE" id="PS00108">
    <property type="entry name" value="PROTEIN_KINASE_ST"/>
    <property type="match status" value="1"/>
</dbReference>
<feature type="domain" description="Protein kinase" evidence="8">
    <location>
        <begin position="22"/>
        <end position="274"/>
    </location>
</feature>
<dbReference type="GO" id="GO:0005737">
    <property type="term" value="C:cytoplasm"/>
    <property type="evidence" value="ECO:0007669"/>
    <property type="project" value="TreeGrafter"/>
</dbReference>
<dbReference type="OrthoDB" id="504170at2759"/>
<dbReference type="InterPro" id="IPR017441">
    <property type="entry name" value="Protein_kinase_ATP_BS"/>
</dbReference>
<dbReference type="FunFam" id="3.30.200.20:FF:000003">
    <property type="entry name" value="Non-specific serine/threonine protein kinase"/>
    <property type="match status" value="1"/>
</dbReference>
<evidence type="ECO:0000259" key="8">
    <source>
        <dbReference type="PROSITE" id="PS50011"/>
    </source>
</evidence>
<evidence type="ECO:0000256" key="1">
    <source>
        <dbReference type="ARBA" id="ARBA00022527"/>
    </source>
</evidence>
<keyword evidence="11" id="KW-1185">Reference proteome</keyword>
<dbReference type="GO" id="GO:0005524">
    <property type="term" value="F:ATP binding"/>
    <property type="evidence" value="ECO:0007669"/>
    <property type="project" value="UniProtKB-UniRule"/>
</dbReference>
<evidence type="ECO:0000256" key="3">
    <source>
        <dbReference type="ARBA" id="ARBA00022741"/>
    </source>
</evidence>
<dbReference type="CDD" id="cd14003">
    <property type="entry name" value="STKc_AMPK-like"/>
    <property type="match status" value="1"/>
</dbReference>
<dbReference type="EMBL" id="MPUH01000709">
    <property type="protein sequence ID" value="OMJ75115.1"/>
    <property type="molecule type" value="Genomic_DNA"/>
</dbReference>
<sequence>MYDYERHQGQKNTGKSQGIGHYMLGKAIGKGTFGKVKLAIHTVTGEKVAVKILEKSRIKDSSDIERVSREIKILKLVNHPNVVKLYEIIETPKHIYLIMEYAPCGELFDYIVARSKLTEDQACHFLQQTLSGLDYLHKVNVIHRDLKPENLLLDENNNIKIVDFGLSFLENSTDMLKTACGSPCYAAPEMIAGKRYKGRNADVWSCGIILFAMVCGYLPFEDPNTSQLYKKIMAGHYKCARWVSPDAQDLLKRILNVSPEARFTLDRIRSHPWFMKYAVNILPKTLSTTEIYENILKSLQKLGLDIEYTRDSLTAGKYNNHTATYFILLKKTERENRVAYNTAKISQRSSVNPRIKRLYISDNNEDETNTINGNRSNRFAQATQRIRVYAQSGSPKMDDMNNTQRAFRGIGVHTKNRVSVDLARNLVAGIRAGTAIEVPSV</sequence>
<keyword evidence="1 7" id="KW-0723">Serine/threonine-protein kinase</keyword>
<dbReference type="AlphaFoldDB" id="A0A1R2BEN4"/>
<dbReference type="InterPro" id="IPR008271">
    <property type="entry name" value="Ser/Thr_kinase_AS"/>
</dbReference>
<evidence type="ECO:0000256" key="6">
    <source>
        <dbReference type="PROSITE-ProRule" id="PRU10141"/>
    </source>
</evidence>
<dbReference type="FunFam" id="1.10.510.10:FF:000271">
    <property type="entry name" value="Non-specific serine/threonine protein kinase"/>
    <property type="match status" value="1"/>
</dbReference>
<dbReference type="PROSITE" id="PS50030">
    <property type="entry name" value="UBA"/>
    <property type="match status" value="1"/>
</dbReference>
<proteinExistence type="inferred from homology"/>
<comment type="similarity">
    <text evidence="7">Belongs to the protein kinase superfamily.</text>
</comment>
<organism evidence="10 11">
    <name type="scientific">Stentor coeruleus</name>
    <dbReference type="NCBI Taxonomy" id="5963"/>
    <lineage>
        <taxon>Eukaryota</taxon>
        <taxon>Sar</taxon>
        <taxon>Alveolata</taxon>
        <taxon>Ciliophora</taxon>
        <taxon>Postciliodesmatophora</taxon>
        <taxon>Heterotrichea</taxon>
        <taxon>Heterotrichida</taxon>
        <taxon>Stentoridae</taxon>
        <taxon>Stentor</taxon>
    </lineage>
</organism>
<evidence type="ECO:0000256" key="2">
    <source>
        <dbReference type="ARBA" id="ARBA00022679"/>
    </source>
</evidence>
<keyword evidence="2" id="KW-0808">Transferase</keyword>
<feature type="binding site" evidence="6">
    <location>
        <position position="51"/>
    </location>
    <ligand>
        <name>ATP</name>
        <dbReference type="ChEBI" id="CHEBI:30616"/>
    </ligand>
</feature>
<dbReference type="PANTHER" id="PTHR24346:SF82">
    <property type="entry name" value="KP78A-RELATED"/>
    <property type="match status" value="1"/>
</dbReference>
<dbReference type="PROSITE" id="PS00107">
    <property type="entry name" value="PROTEIN_KINASE_ATP"/>
    <property type="match status" value="1"/>
</dbReference>
<dbReference type="SUPFAM" id="SSF56112">
    <property type="entry name" value="Protein kinase-like (PK-like)"/>
    <property type="match status" value="1"/>
</dbReference>
<dbReference type="GO" id="GO:0004674">
    <property type="term" value="F:protein serine/threonine kinase activity"/>
    <property type="evidence" value="ECO:0007669"/>
    <property type="project" value="UniProtKB-KW"/>
</dbReference>
<dbReference type="InterPro" id="IPR000719">
    <property type="entry name" value="Prot_kinase_dom"/>
</dbReference>
<name>A0A1R2BEN4_9CILI</name>
<keyword evidence="3 6" id="KW-0547">Nucleotide-binding</keyword>
<evidence type="ECO:0000256" key="5">
    <source>
        <dbReference type="ARBA" id="ARBA00022840"/>
    </source>
</evidence>
<feature type="domain" description="UBA" evidence="9">
    <location>
        <begin position="290"/>
        <end position="330"/>
    </location>
</feature>
<keyword evidence="5 6" id="KW-0067">ATP-binding</keyword>
<dbReference type="Proteomes" id="UP000187209">
    <property type="component" value="Unassembled WGS sequence"/>
</dbReference>
<evidence type="ECO:0000313" key="10">
    <source>
        <dbReference type="EMBL" id="OMJ75115.1"/>
    </source>
</evidence>
<evidence type="ECO:0000259" key="9">
    <source>
        <dbReference type="PROSITE" id="PS50030"/>
    </source>
</evidence>